<protein>
    <recommendedName>
        <fullName evidence="3">Serine aminopeptidase S33 domain-containing protein</fullName>
    </recommendedName>
</protein>
<feature type="transmembrane region" description="Helical" evidence="2">
    <location>
        <begin position="44"/>
        <end position="64"/>
    </location>
</feature>
<organism evidence="4">
    <name type="scientific">marine sediment metagenome</name>
    <dbReference type="NCBI Taxonomy" id="412755"/>
    <lineage>
        <taxon>unclassified sequences</taxon>
        <taxon>metagenomes</taxon>
        <taxon>ecological metagenomes</taxon>
    </lineage>
</organism>
<dbReference type="SUPFAM" id="SSF53474">
    <property type="entry name" value="alpha/beta-Hydrolases"/>
    <property type="match status" value="1"/>
</dbReference>
<dbReference type="InterPro" id="IPR029058">
    <property type="entry name" value="AB_hydrolase_fold"/>
</dbReference>
<gene>
    <name evidence="4" type="ORF">LCGC14_0487860</name>
</gene>
<comment type="caution">
    <text evidence="4">The sequence shown here is derived from an EMBL/GenBank/DDBJ whole genome shotgun (WGS) entry which is preliminary data.</text>
</comment>
<feature type="domain" description="Serine aminopeptidase S33" evidence="3">
    <location>
        <begin position="110"/>
        <end position="230"/>
    </location>
</feature>
<dbReference type="PANTHER" id="PTHR22946:SF9">
    <property type="entry name" value="POLYKETIDE TRANSFERASE AF380"/>
    <property type="match status" value="1"/>
</dbReference>
<feature type="transmembrane region" description="Helical" evidence="2">
    <location>
        <begin position="12"/>
        <end position="32"/>
    </location>
</feature>
<proteinExistence type="predicted"/>
<evidence type="ECO:0000256" key="1">
    <source>
        <dbReference type="ARBA" id="ARBA00022801"/>
    </source>
</evidence>
<sequence length="334" mass="38846">MNLLSNTHKRIIIFVIAILIGWTIWQVNISIGNPCYSSAFSRCFVLSTTTFLIVYTPFEIYWSIRDLWFDRWTRLSFKYVEVSKKFIKVSDGLLSANIIKKNNMADSFTKKAIIVIAHGFSDTKETLQYFYLPLVYQGYIVLTYDARGTGKSKKTGKRSDFLRRIDDFKNIIDWIKNQSEFSTLKIYGIGFSIGAITVLCGGIPNKDVEKTIAISSMSYYRQNIPKLNPLIMISYLIKRVKFFPTEEENRRLSPYLIIEALKNTLSQEEWKMISKKIMLIHSRNDRIIKFRNFKENKKISEIHENNLLIFKKGGHSHKKNEISLVGGTLHFLNS</sequence>
<evidence type="ECO:0000259" key="3">
    <source>
        <dbReference type="Pfam" id="PF12146"/>
    </source>
</evidence>
<accession>A0A0F9VG95</accession>
<dbReference type="PANTHER" id="PTHR22946">
    <property type="entry name" value="DIENELACTONE HYDROLASE DOMAIN-CONTAINING PROTEIN-RELATED"/>
    <property type="match status" value="1"/>
</dbReference>
<dbReference type="GO" id="GO:0016788">
    <property type="term" value="F:hydrolase activity, acting on ester bonds"/>
    <property type="evidence" value="ECO:0007669"/>
    <property type="project" value="UniProtKB-ARBA"/>
</dbReference>
<keyword evidence="2" id="KW-1133">Transmembrane helix</keyword>
<evidence type="ECO:0000256" key="2">
    <source>
        <dbReference type="SAM" id="Phobius"/>
    </source>
</evidence>
<evidence type="ECO:0000313" key="4">
    <source>
        <dbReference type="EMBL" id="KKN64798.1"/>
    </source>
</evidence>
<dbReference type="EMBL" id="LAZR01000543">
    <property type="protein sequence ID" value="KKN64798.1"/>
    <property type="molecule type" value="Genomic_DNA"/>
</dbReference>
<reference evidence="4" key="1">
    <citation type="journal article" date="2015" name="Nature">
        <title>Complex archaea that bridge the gap between prokaryotes and eukaryotes.</title>
        <authorList>
            <person name="Spang A."/>
            <person name="Saw J.H."/>
            <person name="Jorgensen S.L."/>
            <person name="Zaremba-Niedzwiedzka K."/>
            <person name="Martijn J."/>
            <person name="Lind A.E."/>
            <person name="van Eijk R."/>
            <person name="Schleper C."/>
            <person name="Guy L."/>
            <person name="Ettema T.J."/>
        </authorList>
    </citation>
    <scope>NUCLEOTIDE SEQUENCE</scope>
</reference>
<dbReference type="InterPro" id="IPR022742">
    <property type="entry name" value="Hydrolase_4"/>
</dbReference>
<dbReference type="InterPro" id="IPR050261">
    <property type="entry name" value="FrsA_esterase"/>
</dbReference>
<dbReference type="AlphaFoldDB" id="A0A0F9VG95"/>
<keyword evidence="2" id="KW-0812">Transmembrane</keyword>
<dbReference type="Gene3D" id="3.40.50.1820">
    <property type="entry name" value="alpha/beta hydrolase"/>
    <property type="match status" value="1"/>
</dbReference>
<keyword evidence="1" id="KW-0378">Hydrolase</keyword>
<dbReference type="Pfam" id="PF12146">
    <property type="entry name" value="Hydrolase_4"/>
    <property type="match status" value="1"/>
</dbReference>
<keyword evidence="2" id="KW-0472">Membrane</keyword>
<name>A0A0F9VG95_9ZZZZ</name>